<sequence length="245" mass="27158">MNQGSHCSISRGGSSSSSAKAEEVRKPQVGLRDIWSAYEEWSSYAVGVPLKLENTKSIDTTQHYVPSLSAIQIFTNKPFVGGSSSRSFGTDCHLYFEYNETMSFGDRPPLTIKVDELAKKHHGLNSLTSSDLSQSSWFSVAWSPVYPIPEVRNVKALSVSFLTYHLLTPLFPETVDQETNVVLPAFGVVTSKLPGEVWIMPETSDQEKINMHEESASSWLGTLKFSHSDFDLFMAEKSNDLPATP</sequence>
<evidence type="ECO:0000313" key="2">
    <source>
        <dbReference type="EMBL" id="CAH2073539.1"/>
    </source>
</evidence>
<accession>A0AAU9SVW1</accession>
<gene>
    <name evidence="2" type="ORF">TAV2_LOCUS18792</name>
</gene>
<dbReference type="AlphaFoldDB" id="A0AAU9SVW1"/>
<proteinExistence type="predicted"/>
<dbReference type="InterPro" id="IPR008507">
    <property type="entry name" value="DUF789"/>
</dbReference>
<feature type="region of interest" description="Disordered" evidence="1">
    <location>
        <begin position="1"/>
        <end position="24"/>
    </location>
</feature>
<name>A0AAU9SVW1_THLAR</name>
<reference evidence="2 3" key="1">
    <citation type="submission" date="2022-03" db="EMBL/GenBank/DDBJ databases">
        <authorList>
            <person name="Nunn A."/>
            <person name="Chopra R."/>
            <person name="Nunn A."/>
            <person name="Contreras Garrido A."/>
        </authorList>
    </citation>
    <scope>NUCLEOTIDE SEQUENCE [LARGE SCALE GENOMIC DNA]</scope>
</reference>
<dbReference type="Proteomes" id="UP000836841">
    <property type="component" value="Chromosome 6"/>
</dbReference>
<protein>
    <submittedName>
        <fullName evidence="2">Uncharacterized protein</fullName>
    </submittedName>
</protein>
<dbReference type="EMBL" id="OU466862">
    <property type="protein sequence ID" value="CAH2073539.1"/>
    <property type="molecule type" value="Genomic_DNA"/>
</dbReference>
<dbReference type="PANTHER" id="PTHR31343:SF50">
    <property type="entry name" value="GB|AAD11584.1"/>
    <property type="match status" value="1"/>
</dbReference>
<evidence type="ECO:0000313" key="3">
    <source>
        <dbReference type="Proteomes" id="UP000836841"/>
    </source>
</evidence>
<organism evidence="2 3">
    <name type="scientific">Thlaspi arvense</name>
    <name type="common">Field penny-cress</name>
    <dbReference type="NCBI Taxonomy" id="13288"/>
    <lineage>
        <taxon>Eukaryota</taxon>
        <taxon>Viridiplantae</taxon>
        <taxon>Streptophyta</taxon>
        <taxon>Embryophyta</taxon>
        <taxon>Tracheophyta</taxon>
        <taxon>Spermatophyta</taxon>
        <taxon>Magnoliopsida</taxon>
        <taxon>eudicotyledons</taxon>
        <taxon>Gunneridae</taxon>
        <taxon>Pentapetalae</taxon>
        <taxon>rosids</taxon>
        <taxon>malvids</taxon>
        <taxon>Brassicales</taxon>
        <taxon>Brassicaceae</taxon>
        <taxon>Thlaspideae</taxon>
        <taxon>Thlaspi</taxon>
    </lineage>
</organism>
<feature type="compositionally biased region" description="Low complexity" evidence="1">
    <location>
        <begin position="1"/>
        <end position="18"/>
    </location>
</feature>
<dbReference type="PANTHER" id="PTHR31343">
    <property type="entry name" value="T15D22.8"/>
    <property type="match status" value="1"/>
</dbReference>
<keyword evidence="3" id="KW-1185">Reference proteome</keyword>
<dbReference type="Pfam" id="PF05623">
    <property type="entry name" value="DUF789"/>
    <property type="match status" value="2"/>
</dbReference>
<evidence type="ECO:0000256" key="1">
    <source>
        <dbReference type="SAM" id="MobiDB-lite"/>
    </source>
</evidence>